<proteinExistence type="predicted"/>
<name>K1PKS7_MAGGI</name>
<organism evidence="2">
    <name type="scientific">Magallana gigas</name>
    <name type="common">Pacific oyster</name>
    <name type="synonym">Crassostrea gigas</name>
    <dbReference type="NCBI Taxonomy" id="29159"/>
    <lineage>
        <taxon>Eukaryota</taxon>
        <taxon>Metazoa</taxon>
        <taxon>Spiralia</taxon>
        <taxon>Lophotrochozoa</taxon>
        <taxon>Mollusca</taxon>
        <taxon>Bivalvia</taxon>
        <taxon>Autobranchia</taxon>
        <taxon>Pteriomorphia</taxon>
        <taxon>Ostreida</taxon>
        <taxon>Ostreoidea</taxon>
        <taxon>Ostreidae</taxon>
        <taxon>Magallana</taxon>
    </lineage>
</organism>
<accession>K1PKS7</accession>
<dbReference type="HOGENOM" id="CLU_1311185_0_0_1"/>
<dbReference type="InParanoid" id="K1PKS7"/>
<evidence type="ECO:0000313" key="2">
    <source>
        <dbReference type="EMBL" id="EKC24667.1"/>
    </source>
</evidence>
<feature type="region of interest" description="Disordered" evidence="1">
    <location>
        <begin position="28"/>
        <end position="54"/>
    </location>
</feature>
<reference evidence="2" key="1">
    <citation type="journal article" date="2012" name="Nature">
        <title>The oyster genome reveals stress adaptation and complexity of shell formation.</title>
        <authorList>
            <person name="Zhang G."/>
            <person name="Fang X."/>
            <person name="Guo X."/>
            <person name="Li L."/>
            <person name="Luo R."/>
            <person name="Xu F."/>
            <person name="Yang P."/>
            <person name="Zhang L."/>
            <person name="Wang X."/>
            <person name="Qi H."/>
            <person name="Xiong Z."/>
            <person name="Que H."/>
            <person name="Xie Y."/>
            <person name="Holland P.W."/>
            <person name="Paps J."/>
            <person name="Zhu Y."/>
            <person name="Wu F."/>
            <person name="Chen Y."/>
            <person name="Wang J."/>
            <person name="Peng C."/>
            <person name="Meng J."/>
            <person name="Yang L."/>
            <person name="Liu J."/>
            <person name="Wen B."/>
            <person name="Zhang N."/>
            <person name="Huang Z."/>
            <person name="Zhu Q."/>
            <person name="Feng Y."/>
            <person name="Mount A."/>
            <person name="Hedgecock D."/>
            <person name="Xu Z."/>
            <person name="Liu Y."/>
            <person name="Domazet-Loso T."/>
            <person name="Du Y."/>
            <person name="Sun X."/>
            <person name="Zhang S."/>
            <person name="Liu B."/>
            <person name="Cheng P."/>
            <person name="Jiang X."/>
            <person name="Li J."/>
            <person name="Fan D."/>
            <person name="Wang W."/>
            <person name="Fu W."/>
            <person name="Wang T."/>
            <person name="Wang B."/>
            <person name="Zhang J."/>
            <person name="Peng Z."/>
            <person name="Li Y."/>
            <person name="Li N."/>
            <person name="Wang J."/>
            <person name="Chen M."/>
            <person name="He Y."/>
            <person name="Tan F."/>
            <person name="Song X."/>
            <person name="Zheng Q."/>
            <person name="Huang R."/>
            <person name="Yang H."/>
            <person name="Du X."/>
            <person name="Chen L."/>
            <person name="Yang M."/>
            <person name="Gaffney P.M."/>
            <person name="Wang S."/>
            <person name="Luo L."/>
            <person name="She Z."/>
            <person name="Ming Y."/>
            <person name="Huang W."/>
            <person name="Zhang S."/>
            <person name="Huang B."/>
            <person name="Zhang Y."/>
            <person name="Qu T."/>
            <person name="Ni P."/>
            <person name="Miao G."/>
            <person name="Wang J."/>
            <person name="Wang Q."/>
            <person name="Steinberg C.E."/>
            <person name="Wang H."/>
            <person name="Li N."/>
            <person name="Qian L."/>
            <person name="Zhang G."/>
            <person name="Li Y."/>
            <person name="Yang H."/>
            <person name="Liu X."/>
            <person name="Wang J."/>
            <person name="Yin Y."/>
            <person name="Wang J."/>
        </authorList>
    </citation>
    <scope>NUCLEOTIDE SEQUENCE [LARGE SCALE GENOMIC DNA]</scope>
    <source>
        <strain evidence="2">05x7-T-G4-1.051#20</strain>
    </source>
</reference>
<dbReference type="EMBL" id="JH817059">
    <property type="protein sequence ID" value="EKC24667.1"/>
    <property type="molecule type" value="Genomic_DNA"/>
</dbReference>
<sequence>MVETKTRDRVWQLLENILVNAEDDDNIDEPGCSYDTGRSGQKRKGDTIPMGKSKKPKDIRQLNLFCHTGELEVYHSMMLKYIPKRQEFKYEQMVARTQLSAIDHNFNIWRNQKTDDEGQPKFYRAFSKVTGRWTAKRLYEEKDYGFRLDLMDMVLEQKELKSNLTTMHQTKKKTLPQNIANFQLPQLLSLLKPIFQDLKLIKFHPLYSSV</sequence>
<dbReference type="PANTHER" id="PTHR31751">
    <property type="entry name" value="SI:CH211-108C17.2-RELATED-RELATED"/>
    <property type="match status" value="1"/>
</dbReference>
<dbReference type="AlphaFoldDB" id="K1PKS7"/>
<dbReference type="PANTHER" id="PTHR31751:SF42">
    <property type="entry name" value="PROTEIN CBG10204"/>
    <property type="match status" value="1"/>
</dbReference>
<gene>
    <name evidence="2" type="ORF">CGI_10006376</name>
</gene>
<evidence type="ECO:0000256" key="1">
    <source>
        <dbReference type="SAM" id="MobiDB-lite"/>
    </source>
</evidence>
<protein>
    <submittedName>
        <fullName evidence="2">Uncharacterized protein</fullName>
    </submittedName>
</protein>